<feature type="chain" id="PRO_5020436170" evidence="8">
    <location>
        <begin position="22"/>
        <end position="460"/>
    </location>
</feature>
<dbReference type="Proteomes" id="UP000029733">
    <property type="component" value="Unassembled WGS sequence"/>
</dbReference>
<dbReference type="GO" id="GO:1990281">
    <property type="term" value="C:efflux pump complex"/>
    <property type="evidence" value="ECO:0007669"/>
    <property type="project" value="TreeGrafter"/>
</dbReference>
<evidence type="ECO:0000256" key="1">
    <source>
        <dbReference type="ARBA" id="ARBA00004442"/>
    </source>
</evidence>
<comment type="caution">
    <text evidence="9">The sequence shown here is derived from an EMBL/GenBank/DDBJ whole genome shotgun (WGS) entry which is preliminary data.</text>
</comment>
<dbReference type="InterPro" id="IPR003423">
    <property type="entry name" value="OMP_efflux"/>
</dbReference>
<comment type="subcellular location">
    <subcellularLocation>
        <location evidence="1">Cell outer membrane</location>
    </subcellularLocation>
</comment>
<dbReference type="OrthoDB" id="9810862at2"/>
<reference evidence="9 10" key="1">
    <citation type="journal article" date="2014" name="Genome Announc.">
        <title>Draft genome sequences of eight enterohepatic helicobacter species isolated from both laboratory and wild rodents.</title>
        <authorList>
            <person name="Sheh A."/>
            <person name="Shen Z."/>
            <person name="Fox J.G."/>
        </authorList>
    </citation>
    <scope>NUCLEOTIDE SEQUENCE [LARGE SCALE GENOMIC DNA]</scope>
    <source>
        <strain evidence="9 10">MIT 09-6949</strain>
    </source>
</reference>
<dbReference type="Pfam" id="PF02321">
    <property type="entry name" value="OEP"/>
    <property type="match status" value="2"/>
</dbReference>
<evidence type="ECO:0000256" key="3">
    <source>
        <dbReference type="ARBA" id="ARBA00022448"/>
    </source>
</evidence>
<keyword evidence="7" id="KW-0998">Cell outer membrane</keyword>
<dbReference type="STRING" id="1677920.LS71_01615"/>
<name>A0A4U8TAI7_9HELI</name>
<keyword evidence="8" id="KW-0732">Signal</keyword>
<evidence type="ECO:0000256" key="8">
    <source>
        <dbReference type="SAM" id="SignalP"/>
    </source>
</evidence>
<dbReference type="GO" id="GO:0009279">
    <property type="term" value="C:cell outer membrane"/>
    <property type="evidence" value="ECO:0007669"/>
    <property type="project" value="UniProtKB-SubCell"/>
</dbReference>
<evidence type="ECO:0000256" key="4">
    <source>
        <dbReference type="ARBA" id="ARBA00022452"/>
    </source>
</evidence>
<comment type="similarity">
    <text evidence="2">Belongs to the outer membrane factor (OMF) (TC 1.B.17) family.</text>
</comment>
<evidence type="ECO:0000256" key="6">
    <source>
        <dbReference type="ARBA" id="ARBA00023136"/>
    </source>
</evidence>
<dbReference type="PANTHER" id="PTHR30026:SF5">
    <property type="entry name" value="ABC-TYPE EFFLUX SYSTEM SECRETIN COMPONENT"/>
    <property type="match status" value="1"/>
</dbReference>
<dbReference type="SUPFAM" id="SSF56954">
    <property type="entry name" value="Outer membrane efflux proteins (OEP)"/>
    <property type="match status" value="1"/>
</dbReference>
<proteinExistence type="inferred from homology"/>
<keyword evidence="3" id="KW-0813">Transport</keyword>
<evidence type="ECO:0000313" key="10">
    <source>
        <dbReference type="Proteomes" id="UP000029733"/>
    </source>
</evidence>
<evidence type="ECO:0000256" key="2">
    <source>
        <dbReference type="ARBA" id="ARBA00007613"/>
    </source>
</evidence>
<keyword evidence="5" id="KW-0812">Transmembrane</keyword>
<dbReference type="InterPro" id="IPR051906">
    <property type="entry name" value="TolC-like"/>
</dbReference>
<dbReference type="GO" id="GO:0015288">
    <property type="term" value="F:porin activity"/>
    <property type="evidence" value="ECO:0007669"/>
    <property type="project" value="TreeGrafter"/>
</dbReference>
<sequence length="460" mass="51203">MKRWICSLICALMAILSALQAEYLDIESAYKQILLYNDGLKSTQSAVDKQEKLDSATKMIYLPQISLDGVYVRLQEPMNAHLFNNAQLAALGGSPALAPLAPLLSHLAQPITLQDNNIIFGALNIVYPIFTGGRKYFANKLSKIALQDAFIALKLKELSLFEDCVRLYYGVVLSNQILSTLTSANAGHLTHYQNALKLQEKGQIARIEALQAQVNYDKSSIDVQKADNNLKIASLALNAILNRESHTTLELTQSIDIKQDKALQPLEHYTNKALEIYPALQLMDNKIKAANELTNIEFASFLPEVALFGSYMFHDNSSLLDKAMPNWYAGVGARWSLLSPNGRIQKYQASKIATIEAQFATAQARKDLKTLCEKTYSEVQAYKTQYFSLSSSIELAEENLKLRQKAFSQGLGTTTEVSDAQNALSLAIIERQSIAYNYALALARLLALSDEIEQFYAFFN</sequence>
<keyword evidence="4" id="KW-1134">Transmembrane beta strand</keyword>
<organism evidence="9 10">
    <name type="scientific">Helicobacter jaachi</name>
    <dbReference type="NCBI Taxonomy" id="1677920"/>
    <lineage>
        <taxon>Bacteria</taxon>
        <taxon>Pseudomonadati</taxon>
        <taxon>Campylobacterota</taxon>
        <taxon>Epsilonproteobacteria</taxon>
        <taxon>Campylobacterales</taxon>
        <taxon>Helicobacteraceae</taxon>
        <taxon>Helicobacter</taxon>
    </lineage>
</organism>
<dbReference type="EMBL" id="JRPR02000002">
    <property type="protein sequence ID" value="TLD96723.1"/>
    <property type="molecule type" value="Genomic_DNA"/>
</dbReference>
<keyword evidence="6" id="KW-0472">Membrane</keyword>
<dbReference type="Gene3D" id="1.20.1600.10">
    <property type="entry name" value="Outer membrane efflux proteins (OEP)"/>
    <property type="match status" value="1"/>
</dbReference>
<evidence type="ECO:0000256" key="7">
    <source>
        <dbReference type="ARBA" id="ARBA00023237"/>
    </source>
</evidence>
<protein>
    <submittedName>
        <fullName evidence="9">TolC family protein</fullName>
    </submittedName>
</protein>
<dbReference type="PANTHER" id="PTHR30026">
    <property type="entry name" value="OUTER MEMBRANE PROTEIN TOLC"/>
    <property type="match status" value="1"/>
</dbReference>
<gene>
    <name evidence="9" type="ORF">LS71_003695</name>
</gene>
<feature type="signal peptide" evidence="8">
    <location>
        <begin position="1"/>
        <end position="21"/>
    </location>
</feature>
<dbReference type="GO" id="GO:0015562">
    <property type="term" value="F:efflux transmembrane transporter activity"/>
    <property type="evidence" value="ECO:0007669"/>
    <property type="project" value="InterPro"/>
</dbReference>
<dbReference type="RefSeq" id="WP_034352766.1">
    <property type="nucleotide sequence ID" value="NZ_JRPR02000002.1"/>
</dbReference>
<dbReference type="AlphaFoldDB" id="A0A4U8TAI7"/>
<evidence type="ECO:0000313" key="9">
    <source>
        <dbReference type="EMBL" id="TLD96723.1"/>
    </source>
</evidence>
<keyword evidence="10" id="KW-1185">Reference proteome</keyword>
<evidence type="ECO:0000256" key="5">
    <source>
        <dbReference type="ARBA" id="ARBA00022692"/>
    </source>
</evidence>
<accession>A0A4U8TAI7</accession>